<dbReference type="PANTHER" id="PTHR42928:SF5">
    <property type="entry name" value="BLR1237 PROTEIN"/>
    <property type="match status" value="1"/>
</dbReference>
<evidence type="ECO:0000313" key="4">
    <source>
        <dbReference type="Proteomes" id="UP000617041"/>
    </source>
</evidence>
<dbReference type="RefSeq" id="WP_200788664.1">
    <property type="nucleotide sequence ID" value="NZ_JAEDAO010000001.1"/>
</dbReference>
<dbReference type="PANTHER" id="PTHR42928">
    <property type="entry name" value="TRICARBOXYLATE-BINDING PROTEIN"/>
    <property type="match status" value="1"/>
</dbReference>
<dbReference type="AlphaFoldDB" id="A0A934Q003"/>
<evidence type="ECO:0000256" key="1">
    <source>
        <dbReference type="ARBA" id="ARBA00006987"/>
    </source>
</evidence>
<dbReference type="Gene3D" id="3.40.190.150">
    <property type="entry name" value="Bordetella uptake gene, domain 1"/>
    <property type="match status" value="1"/>
</dbReference>
<accession>A0A934Q003</accession>
<gene>
    <name evidence="3" type="ORF">I8E28_14015</name>
</gene>
<feature type="chain" id="PRO_5038140642" evidence="2">
    <location>
        <begin position="26"/>
        <end position="324"/>
    </location>
</feature>
<dbReference type="CDD" id="cd07012">
    <property type="entry name" value="PBP2_Bug_TTT"/>
    <property type="match status" value="1"/>
</dbReference>
<dbReference type="InterPro" id="IPR005064">
    <property type="entry name" value="BUG"/>
</dbReference>
<dbReference type="EMBL" id="JAEDAO010000001">
    <property type="protein sequence ID" value="MBK0393710.1"/>
    <property type="molecule type" value="Genomic_DNA"/>
</dbReference>
<keyword evidence="4" id="KW-1185">Reference proteome</keyword>
<dbReference type="Gene3D" id="3.40.190.10">
    <property type="entry name" value="Periplasmic binding protein-like II"/>
    <property type="match status" value="1"/>
</dbReference>
<dbReference type="SUPFAM" id="SSF53850">
    <property type="entry name" value="Periplasmic binding protein-like II"/>
    <property type="match status" value="1"/>
</dbReference>
<keyword evidence="2" id="KW-0732">Signal</keyword>
<protein>
    <submittedName>
        <fullName evidence="3">Tripartite tricarboxylate transporter substrate binding protein</fullName>
    </submittedName>
</protein>
<reference evidence="3" key="1">
    <citation type="submission" date="2020-12" db="EMBL/GenBank/DDBJ databases">
        <title>Ramlibacter sp. nov., isolated from a freshwater alga, Cryptomonas.</title>
        <authorList>
            <person name="Kim H.M."/>
            <person name="Jeon C.O."/>
        </authorList>
    </citation>
    <scope>NUCLEOTIDE SEQUENCE</scope>
    <source>
        <strain evidence="3">CrO1</strain>
    </source>
</reference>
<comment type="caution">
    <text evidence="3">The sequence shown here is derived from an EMBL/GenBank/DDBJ whole genome shotgun (WGS) entry which is preliminary data.</text>
</comment>
<evidence type="ECO:0000313" key="3">
    <source>
        <dbReference type="EMBL" id="MBK0393710.1"/>
    </source>
</evidence>
<feature type="signal peptide" evidence="2">
    <location>
        <begin position="1"/>
        <end position="25"/>
    </location>
</feature>
<dbReference type="Pfam" id="PF03401">
    <property type="entry name" value="TctC"/>
    <property type="match status" value="1"/>
</dbReference>
<proteinExistence type="inferred from homology"/>
<evidence type="ECO:0000256" key="2">
    <source>
        <dbReference type="SAM" id="SignalP"/>
    </source>
</evidence>
<dbReference type="PIRSF" id="PIRSF017082">
    <property type="entry name" value="YflP"/>
    <property type="match status" value="1"/>
</dbReference>
<sequence>MNFARHVLHAIVCAGAALAAPLAGAADYPTKPIRLMVPFGPGGITDVIARQAAKAMGDKLGQPIVVENKPSAGHIVAMQTVAQSSPDGYTILLGSNTGFNVAPHMYKNLGFDIGSLQLIAPVNTAPTVLVARPEFAGNSLADLVKMGKAKQGGINYASFGVGSSAHLGMEIIKKDLGLEATHVPYKGDAGVYTALMGKEVDVGFMTLFSAQQRLRAGELKALATLQADRIPAFPAIQSTVEAGAKNSDLPVWIAFFAPAGTPRDVMKKLEDTLRSVVSSPEFGEFLRNRGAEPLTITNGQMTQFMTAQTAKIGPIVQAIGLKAE</sequence>
<organism evidence="3 4">
    <name type="scientific">Ramlibacter algicola</name>
    <dbReference type="NCBI Taxonomy" id="2795217"/>
    <lineage>
        <taxon>Bacteria</taxon>
        <taxon>Pseudomonadati</taxon>
        <taxon>Pseudomonadota</taxon>
        <taxon>Betaproteobacteria</taxon>
        <taxon>Burkholderiales</taxon>
        <taxon>Comamonadaceae</taxon>
        <taxon>Ramlibacter</taxon>
    </lineage>
</organism>
<dbReference type="Proteomes" id="UP000617041">
    <property type="component" value="Unassembled WGS sequence"/>
</dbReference>
<comment type="similarity">
    <text evidence="1">Belongs to the UPF0065 (bug) family.</text>
</comment>
<dbReference type="InterPro" id="IPR042100">
    <property type="entry name" value="Bug_dom1"/>
</dbReference>
<name>A0A934Q003_9BURK</name>